<sequence>MILNDYERYIVECEIEIDSTPDDAPNIPMYEIIPFIKNIKSTDVYLRNNETSSFSVVETKYLDDEERYFAILFQHANGRASDPAFAELKTGKSRTVRKQYGEGVAVSCHLIIDTQSFNKLHPNKYSAILEEVPGLTKGMIADILTYFLRENTNFSFLRKLENNKEISYRPILKIDYLASHSFAESFKTGYLCGITATRTSKDTSELDEIGADVIREERLIIKTPKSVKNSALNIIAKVIPLAKERGFSRLRISRYENKRKTTTSYDIPDNISSYEETVQSISEAQFAAREKINLSSQIETCQNCIHTELSSKMLKILEKMKEE</sequence>
<name>A0A8S5TY38_9VIRU</name>
<proteinExistence type="predicted"/>
<evidence type="ECO:0000313" key="1">
    <source>
        <dbReference type="EMBL" id="DAF87113.1"/>
    </source>
</evidence>
<reference evidence="1" key="1">
    <citation type="journal article" date="2021" name="Proc. Natl. Acad. Sci. U.S.A.">
        <title>A Catalog of Tens of Thousands of Viruses from Human Metagenomes Reveals Hidden Associations with Chronic Diseases.</title>
        <authorList>
            <person name="Tisza M.J."/>
            <person name="Buck C.B."/>
        </authorList>
    </citation>
    <scope>NUCLEOTIDE SEQUENCE</scope>
    <source>
        <strain evidence="1">CtHEp8</strain>
    </source>
</reference>
<dbReference type="EMBL" id="BK015959">
    <property type="protein sequence ID" value="DAF87113.1"/>
    <property type="molecule type" value="Genomic_DNA"/>
</dbReference>
<protein>
    <submittedName>
        <fullName evidence="1">Uncharacterized protein</fullName>
    </submittedName>
</protein>
<accession>A0A8S5TY38</accession>
<organism evidence="1">
    <name type="scientific">Phage sp. ctHEp8</name>
    <dbReference type="NCBI Taxonomy" id="2825790"/>
    <lineage>
        <taxon>Viruses</taxon>
    </lineage>
</organism>